<keyword evidence="5" id="KW-1185">Reference proteome</keyword>
<keyword evidence="1" id="KW-0479">Metal-binding</keyword>
<dbReference type="InterPro" id="IPR000315">
    <property type="entry name" value="Znf_B-box"/>
</dbReference>
<evidence type="ECO:0000313" key="5">
    <source>
        <dbReference type="Proteomes" id="UP000001396"/>
    </source>
</evidence>
<keyword evidence="1" id="KW-0862">Zinc</keyword>
<dbReference type="GeneID" id="31358095"/>
<feature type="compositionally biased region" description="Basic and acidic residues" evidence="2">
    <location>
        <begin position="187"/>
        <end position="201"/>
    </location>
</feature>
<proteinExistence type="predicted"/>
<dbReference type="PROSITE" id="PS50119">
    <property type="entry name" value="ZF_BBOX"/>
    <property type="match status" value="1"/>
</dbReference>
<evidence type="ECO:0000256" key="2">
    <source>
        <dbReference type="SAM" id="MobiDB-lite"/>
    </source>
</evidence>
<reference evidence="4 5" key="1">
    <citation type="journal article" date="2011" name="Genome Res.">
        <title>Phylogeny-wide analysis of social amoeba genomes highlights ancient origins for complex intercellular communication.</title>
        <authorList>
            <person name="Heidel A.J."/>
            <person name="Lawal H.M."/>
            <person name="Felder M."/>
            <person name="Schilde C."/>
            <person name="Helps N.R."/>
            <person name="Tunggal B."/>
            <person name="Rivero F."/>
            <person name="John U."/>
            <person name="Schleicher M."/>
            <person name="Eichinger L."/>
            <person name="Platzer M."/>
            <person name="Noegel A.A."/>
            <person name="Schaap P."/>
            <person name="Gloeckner G."/>
        </authorList>
    </citation>
    <scope>NUCLEOTIDE SEQUENCE [LARGE SCALE GENOMIC DNA]</scope>
    <source>
        <strain evidence="5">ATCC 26659 / Pp 5 / PN500</strain>
    </source>
</reference>
<feature type="region of interest" description="Disordered" evidence="2">
    <location>
        <begin position="181"/>
        <end position="201"/>
    </location>
</feature>
<protein>
    <recommendedName>
        <fullName evidence="3">B box-type domain-containing protein</fullName>
    </recommendedName>
</protein>
<evidence type="ECO:0000259" key="3">
    <source>
        <dbReference type="PROSITE" id="PS50119"/>
    </source>
</evidence>
<gene>
    <name evidence="4" type="ORF">PPL_02572</name>
</gene>
<dbReference type="AlphaFoldDB" id="D3B2G0"/>
<name>D3B2G0_HETP5</name>
<dbReference type="Proteomes" id="UP000001396">
    <property type="component" value="Unassembled WGS sequence"/>
</dbReference>
<dbReference type="SUPFAM" id="SSF57845">
    <property type="entry name" value="B-box zinc-binding domain"/>
    <property type="match status" value="1"/>
</dbReference>
<comment type="caution">
    <text evidence="4">The sequence shown here is derived from an EMBL/GenBank/DDBJ whole genome shotgun (WGS) entry which is preliminary data.</text>
</comment>
<feature type="region of interest" description="Disordered" evidence="2">
    <location>
        <begin position="237"/>
        <end position="256"/>
    </location>
</feature>
<dbReference type="SMART" id="SM00336">
    <property type="entry name" value="BBOX"/>
    <property type="match status" value="1"/>
</dbReference>
<dbReference type="RefSeq" id="XP_020435625.1">
    <property type="nucleotide sequence ID" value="XM_020573553.1"/>
</dbReference>
<dbReference type="EMBL" id="ADBJ01000010">
    <property type="protein sequence ID" value="EFA83508.1"/>
    <property type="molecule type" value="Genomic_DNA"/>
</dbReference>
<dbReference type="Gene3D" id="3.30.160.60">
    <property type="entry name" value="Classic Zinc Finger"/>
    <property type="match status" value="1"/>
</dbReference>
<dbReference type="InParanoid" id="D3B2G0"/>
<accession>D3B2G0</accession>
<organism evidence="4 5">
    <name type="scientific">Heterostelium pallidum (strain ATCC 26659 / Pp 5 / PN500)</name>
    <name type="common">Cellular slime mold</name>
    <name type="synonym">Polysphondylium pallidum</name>
    <dbReference type="NCBI Taxonomy" id="670386"/>
    <lineage>
        <taxon>Eukaryota</taxon>
        <taxon>Amoebozoa</taxon>
        <taxon>Evosea</taxon>
        <taxon>Eumycetozoa</taxon>
        <taxon>Dictyostelia</taxon>
        <taxon>Acytosteliales</taxon>
        <taxon>Acytosteliaceae</taxon>
        <taxon>Heterostelium</taxon>
    </lineage>
</organism>
<dbReference type="Pfam" id="PF00643">
    <property type="entry name" value="zf-B_box"/>
    <property type="match status" value="1"/>
</dbReference>
<sequence length="365" mass="42346">MYERVKQEQQLCLEHKKQTEFICYDCNKLLCSICITNHRTHQFEHVFNIKQSLLNNRNDIINNLNSNNSSISNPLIIINNIVDQQQKQQKQRQQNSQNESYLFSRINEIWSTAKMRSESYQRLQKTDEEISEHFRQLHDYLTQEEQRIKIPILDDKDSLRDKVQFDINELKSLVNIINISNSNSNDSTDKTTKQNQEDEEKQLFDRTDIQSIIESIQRSKSIQQFINENNQNLFGNFNFSNNNRNNDSSNGNSQDDKDDFKILQLIQQHNKLFKSNNILVNNEFGIVPNNPVQTATATLPHSPLLSSSSSSLSSTSSSAFFSALSLSSASINFNGEKTLSKTPQLQQPHQIQQQQQQQINFIIIN</sequence>
<evidence type="ECO:0000313" key="4">
    <source>
        <dbReference type="EMBL" id="EFA83508.1"/>
    </source>
</evidence>
<keyword evidence="1" id="KW-0863">Zinc-finger</keyword>
<feature type="domain" description="B box-type" evidence="3">
    <location>
        <begin position="7"/>
        <end position="46"/>
    </location>
</feature>
<feature type="compositionally biased region" description="Low complexity" evidence="2">
    <location>
        <begin position="237"/>
        <end position="253"/>
    </location>
</feature>
<dbReference type="GO" id="GO:0008270">
    <property type="term" value="F:zinc ion binding"/>
    <property type="evidence" value="ECO:0007669"/>
    <property type="project" value="UniProtKB-KW"/>
</dbReference>
<evidence type="ECO:0000256" key="1">
    <source>
        <dbReference type="PROSITE-ProRule" id="PRU00024"/>
    </source>
</evidence>